<protein>
    <submittedName>
        <fullName evidence="2">Uncharacterized protein</fullName>
    </submittedName>
</protein>
<dbReference type="EMBL" id="LKCW01000065">
    <property type="protein sequence ID" value="KPM41417.1"/>
    <property type="molecule type" value="Genomic_DNA"/>
</dbReference>
<feature type="region of interest" description="Disordered" evidence="1">
    <location>
        <begin position="491"/>
        <end position="510"/>
    </location>
</feature>
<accession>A0A0P7AU70</accession>
<proteinExistence type="predicted"/>
<dbReference type="PANTHER" id="PTHR30619:SF1">
    <property type="entry name" value="RECOMBINATION PROTEIN 2"/>
    <property type="match status" value="1"/>
</dbReference>
<dbReference type="PANTHER" id="PTHR30619">
    <property type="entry name" value="DNA INTERNALIZATION/COMPETENCE PROTEIN COMEC/REC2"/>
    <property type="match status" value="1"/>
</dbReference>
<dbReference type="OrthoDB" id="4637052at2759"/>
<dbReference type="InterPro" id="IPR052159">
    <property type="entry name" value="Competence_DNA_uptake"/>
</dbReference>
<evidence type="ECO:0000256" key="1">
    <source>
        <dbReference type="SAM" id="MobiDB-lite"/>
    </source>
</evidence>
<name>A0A0P7AU70_9HYPO</name>
<dbReference type="Proteomes" id="UP000050424">
    <property type="component" value="Unassembled WGS sequence"/>
</dbReference>
<dbReference type="InterPro" id="IPR036866">
    <property type="entry name" value="RibonucZ/Hydroxyglut_hydro"/>
</dbReference>
<comment type="caution">
    <text evidence="2">The sequence shown here is derived from an EMBL/GenBank/DDBJ whole genome shotgun (WGS) entry which is preliminary data.</text>
</comment>
<dbReference type="Gene3D" id="3.60.15.10">
    <property type="entry name" value="Ribonuclease Z/Hydroxyacylglutathione hydrolase-like"/>
    <property type="match status" value="1"/>
</dbReference>
<keyword evidence="3" id="KW-1185">Reference proteome</keyword>
<feature type="compositionally biased region" description="Polar residues" evidence="1">
    <location>
        <begin position="491"/>
        <end position="504"/>
    </location>
</feature>
<evidence type="ECO:0000313" key="2">
    <source>
        <dbReference type="EMBL" id="KPM41417.1"/>
    </source>
</evidence>
<reference evidence="2 3" key="1">
    <citation type="submission" date="2015-09" db="EMBL/GenBank/DDBJ databases">
        <title>Draft genome of a European isolate of the apple canker pathogen Neonectria ditissima.</title>
        <authorList>
            <person name="Gomez-Cortecero A."/>
            <person name="Harrison R.J."/>
            <person name="Armitage A.D."/>
        </authorList>
    </citation>
    <scope>NUCLEOTIDE SEQUENCE [LARGE SCALE GENOMIC DNA]</scope>
    <source>
        <strain evidence="2 3">R09/05</strain>
    </source>
</reference>
<evidence type="ECO:0000313" key="3">
    <source>
        <dbReference type="Proteomes" id="UP000050424"/>
    </source>
</evidence>
<dbReference type="STRING" id="78410.A0A0P7AU70"/>
<sequence length="1393" mass="155142">MADWQVDSYHISLGVVGDSSIHLISQKGGKMDRLILRGAMLVDGGAHGGDDVVMRTIKYIESSDRYDWCKFGTKGEHSLKFHVVIITHWDEDHHTGIMYAIDKNLKSKWKVQEPNPRVDFCRYDENDKPTTILYCPEVGFKTRSKPKFIPKPPEAVLRTISFMMSTGVIVKDVVQIQVEPPCRDQDLDKMPASIIGLELVKGHALKRPKDRLDLNTPSELLEYHREKYKWTAEEARLPHIFIVAASGSSFAPKDPDAHIKVVKEKKKKTWPTAKNRSSIACMIMWDSGVGERPQIAQYFGGDLPWFIEERIVKWTGMNGRRDDKGSWVPVVKLSHHGAKSSTPSLMLNSFNPRHLIASVADRNGHPSWELTFYLVPWLLNGGLSKASCPPLLATQYPYYLARYVKPDKTLDWMPLTKGPANQMNMDILLRKGTEGKEYMNELKTLWSGMSSSGIKLSGPEDLWIDAKKKDTTLEPRGWARGYVEQRWETLSPTKPSQHAATSGQAGHGAVATDPTGRLEFFLVETTASVPDGGVHVKYSVSTHLEKLWPKSSWDSPAQSTIDIPEVLGKRGPLRLSTDPEGVYGTTIRKMVKAKGLTYDEDTYIAHIGTNPGESDFNDGRELEPESELDLASPVLLQQDLDNMLPPILDPQPEPGIPDDDRIIQKPYLYLCSSIVDFDDTVEPEFVKKIDKEHDQDDFLSVLHTEGLVLEDRPKPDETSFTRLHLQDETQTWLSLALRWPKDAPDPLLASVKVDMGTGGITDFLVTFPYAFHSKEAPKAILNFSSAATRDVLGAPPDHGSWGLGAGGILRPMSLLILGLDKASVPSEVTLQDIFAAVQARSGSENDVVLDVLSKMYGETAKFNLDASTGSRSCLWFDPASAYHTILRLQYSIKPDSLSGLNYWIDKTLGLKEFEVANARLITKAESTWTVTSQEMGATNAWSIVMTATCKLGKEDPLLPKAIFEVQVSKITITLQLDKQTSELDGSDQSQSVLDKLISWVTGQWNCEVNFQDFLTGIGMQNFNLPVFRRLILVIGLDPKTGTPTGTVDVNVGIELGLKFGVQDPGGGGKRDQVVFFFTFRWSKGLESQHEASFRGLLWGPPCPETLFDSRLLPSYEPHLVMEPITMDKDSKWTSTLDLENLMPTTMSNVNGQLVETREKVSRIPKGVPKLVTKAMLEISNKSITCEGALGCEEPDPENIPSLILSRIDLRAQYIWAPSRDFHLEFGFGATMFPAETTMLPIELRGSLKYDTAGWSVSAGLETTGAKGAHFLDFFDVKPKSTLSKASSPTQMASSAAALVQHIQLNYLELEYLYNNPRDHSQKNAAKEFHFKGSVSIGNLELNLQFDYMGKKLWTFKTTALASGSKPCTIKEMIDSITADGSIQLPGVHQRYRN</sequence>
<organism evidence="2 3">
    <name type="scientific">Neonectria ditissima</name>
    <dbReference type="NCBI Taxonomy" id="78410"/>
    <lineage>
        <taxon>Eukaryota</taxon>
        <taxon>Fungi</taxon>
        <taxon>Dikarya</taxon>
        <taxon>Ascomycota</taxon>
        <taxon>Pezizomycotina</taxon>
        <taxon>Sordariomycetes</taxon>
        <taxon>Hypocreomycetidae</taxon>
        <taxon>Hypocreales</taxon>
        <taxon>Nectriaceae</taxon>
        <taxon>Neonectria</taxon>
    </lineage>
</organism>
<gene>
    <name evidence="2" type="ORF">AK830_g5110</name>
</gene>